<dbReference type="SUPFAM" id="SSF53448">
    <property type="entry name" value="Nucleotide-diphospho-sugar transferases"/>
    <property type="match status" value="1"/>
</dbReference>
<organism evidence="2 3">
    <name type="scientific">Phenylobacterium conjunctum</name>
    <dbReference type="NCBI Taxonomy" id="1298959"/>
    <lineage>
        <taxon>Bacteria</taxon>
        <taxon>Pseudomonadati</taxon>
        <taxon>Pseudomonadota</taxon>
        <taxon>Alphaproteobacteria</taxon>
        <taxon>Caulobacterales</taxon>
        <taxon>Caulobacteraceae</taxon>
        <taxon>Phenylobacterium</taxon>
    </lineage>
</organism>
<dbReference type="RefSeq" id="WP_377353320.1">
    <property type="nucleotide sequence ID" value="NZ_JBHTLQ010000015.1"/>
</dbReference>
<feature type="domain" description="Glycosyltransferase 2-like" evidence="1">
    <location>
        <begin position="461"/>
        <end position="631"/>
    </location>
</feature>
<dbReference type="PANTHER" id="PTHR41244:SF1">
    <property type="entry name" value="GLYCOSYLTRANSFERASE"/>
    <property type="match status" value="1"/>
</dbReference>
<evidence type="ECO:0000313" key="2">
    <source>
        <dbReference type="EMBL" id="MFD1190684.1"/>
    </source>
</evidence>
<proteinExistence type="predicted"/>
<dbReference type="InterPro" id="IPR001173">
    <property type="entry name" value="Glyco_trans_2-like"/>
</dbReference>
<evidence type="ECO:0000259" key="1">
    <source>
        <dbReference type="Pfam" id="PF00535"/>
    </source>
</evidence>
<name>A0ABW3T0K3_9CAUL</name>
<gene>
    <name evidence="2" type="ORF">ACFQ27_08850</name>
</gene>
<sequence length="1062" mass="118966">MSEPSPAAPSNDVAALLARRRELFLVRRTVAEDRWRRYCEAAGRRMWDRQRGAAEQRLDNLLARGKWPGRVLLLARSGLWNPRIRTGLGGVAGPALDIVSYVRAGPRADANPRALFDQAFYLEHNPDISKTAWAPLAHYLIAGDAEGRQPHPLFDLADYRATHAVKLAACGLTALQHFVYVGAREGYDPHMLFDLRHYVGQCEAVARTGENPLTHYLREGWRQGLNPHPLFANDWYLERNPELAELKIAPLLHYVTAGALEGRAPHPLFDAGWYGERYREAAPRGSTPLAQFLTSHPEERRNPSGDFDSNFYFDQAADAPRDVHALVHYLTEGAFLGLSPAADFHEETYLAETPQLADSEMSGLEHWIRSRLPKPQGPAHTGLALDGGLFEQLRGQARLRDPGAYNTEAYLDLAADARRLREQRKAAFQPEPLKLIRVAQAEVDAAAQALSFPSPAAPKASIVIPAYNNLTYTLECLAALSAAGGLDAAEVIVIDDASQDRTAEVLAKVPGLKLIVNAENLGFIRTCNRAAEAATGEFVIFLNNDVQVRDGWLGALLAPFADWERVGATAPKMLFPDGRLQEAGARIGLDGTSEMIGLFEDPNLARWNTRREVDYASGACLAVRREVFAELGGFDMAFVPAYCEDADLCFRLRQRGLRIVYEPTAEIVHHLSITAESIDSSYKLRLATRNQQTFVQRWAQDLEALNQVRTIAFHLPQFHAIPENDRWWGAGFTEWTNVTRALPNYRGHYQPHRPADLGFYDLTDADALRRQGELARRYGVSGFCHYFYWFSGGRRVLEKPLEHLKTGAAGDFPFCLCWANENWTRTWDGQERDVLLEQTYGDGDAEAVIAELAAFFDRPNHIRVNGKPLVLIYRMGLLPNARAWAETWRAWCRANGHGEIYLAFVETFEHAGAALDPAAFGFDASVEFPPAGAATPVHPPGALINPHFKGHVADYRHTVRRYFEAEIPGHTRFRGVAPSWDNTARRQDAPYIFHFASPGAFQAWLEVAFAETRRQNYGDERIVFINAWNEWAEGAHLEPDVKFGHGWLEAVRNAYDADFLKR</sequence>
<dbReference type="Gene3D" id="3.20.20.80">
    <property type="entry name" value="Glycosidases"/>
    <property type="match status" value="1"/>
</dbReference>
<comment type="caution">
    <text evidence="2">The sequence shown here is derived from an EMBL/GenBank/DDBJ whole genome shotgun (WGS) entry which is preliminary data.</text>
</comment>
<dbReference type="Gene3D" id="3.90.550.10">
    <property type="entry name" value="Spore Coat Polysaccharide Biosynthesis Protein SpsA, Chain A"/>
    <property type="match status" value="1"/>
</dbReference>
<reference evidence="3" key="1">
    <citation type="journal article" date="2019" name="Int. J. Syst. Evol. Microbiol.">
        <title>The Global Catalogue of Microorganisms (GCM) 10K type strain sequencing project: providing services to taxonomists for standard genome sequencing and annotation.</title>
        <authorList>
            <consortium name="The Broad Institute Genomics Platform"/>
            <consortium name="The Broad Institute Genome Sequencing Center for Infectious Disease"/>
            <person name="Wu L."/>
            <person name="Ma J."/>
        </authorList>
    </citation>
    <scope>NUCLEOTIDE SEQUENCE [LARGE SCALE GENOMIC DNA]</scope>
    <source>
        <strain evidence="3">CCUG 55074</strain>
    </source>
</reference>
<dbReference type="InterPro" id="IPR029044">
    <property type="entry name" value="Nucleotide-diphossugar_trans"/>
</dbReference>
<dbReference type="Pfam" id="PF00535">
    <property type="entry name" value="Glycos_transf_2"/>
    <property type="match status" value="1"/>
</dbReference>
<protein>
    <submittedName>
        <fullName evidence="2">Glycoside hydrolase family 99-like domain-containing protein</fullName>
    </submittedName>
</protein>
<dbReference type="EMBL" id="JBHTLQ010000015">
    <property type="protein sequence ID" value="MFD1190684.1"/>
    <property type="molecule type" value="Genomic_DNA"/>
</dbReference>
<dbReference type="Proteomes" id="UP001597216">
    <property type="component" value="Unassembled WGS sequence"/>
</dbReference>
<dbReference type="PANTHER" id="PTHR41244">
    <property type="entry name" value="RHAMNAN SYNTHESIS F"/>
    <property type="match status" value="1"/>
</dbReference>
<dbReference type="CDD" id="cd11579">
    <property type="entry name" value="Glyco_tran_WbsX"/>
    <property type="match status" value="1"/>
</dbReference>
<dbReference type="InterPro" id="IPR032719">
    <property type="entry name" value="WbsX"/>
</dbReference>
<dbReference type="CDD" id="cd04186">
    <property type="entry name" value="GT_2_like_c"/>
    <property type="match status" value="1"/>
</dbReference>
<dbReference type="Pfam" id="PF14307">
    <property type="entry name" value="Glyco_tran_WbsX"/>
    <property type="match status" value="1"/>
</dbReference>
<keyword evidence="3" id="KW-1185">Reference proteome</keyword>
<evidence type="ECO:0000313" key="3">
    <source>
        <dbReference type="Proteomes" id="UP001597216"/>
    </source>
</evidence>
<accession>A0ABW3T0K3</accession>